<evidence type="ECO:0000313" key="3">
    <source>
        <dbReference type="Proteomes" id="UP001286313"/>
    </source>
</evidence>
<dbReference type="EMBL" id="JAWQEG010001734">
    <property type="protein sequence ID" value="KAK3877014.1"/>
    <property type="molecule type" value="Genomic_DNA"/>
</dbReference>
<evidence type="ECO:0000313" key="2">
    <source>
        <dbReference type="EMBL" id="KAK3877014.1"/>
    </source>
</evidence>
<reference evidence="2" key="1">
    <citation type="submission" date="2023-10" db="EMBL/GenBank/DDBJ databases">
        <title>Genome assemblies of two species of porcelain crab, Petrolisthes cinctipes and Petrolisthes manimaculis (Anomura: Porcellanidae).</title>
        <authorList>
            <person name="Angst P."/>
        </authorList>
    </citation>
    <scope>NUCLEOTIDE SEQUENCE</scope>
    <source>
        <strain evidence="2">PB745_01</strain>
        <tissue evidence="2">Gill</tissue>
    </source>
</reference>
<protein>
    <submittedName>
        <fullName evidence="2">Uncharacterized protein</fullName>
    </submittedName>
</protein>
<evidence type="ECO:0000256" key="1">
    <source>
        <dbReference type="SAM" id="MobiDB-lite"/>
    </source>
</evidence>
<comment type="caution">
    <text evidence="2">The sequence shown here is derived from an EMBL/GenBank/DDBJ whole genome shotgun (WGS) entry which is preliminary data.</text>
</comment>
<dbReference type="AlphaFoldDB" id="A0AAE1KLU8"/>
<organism evidence="2 3">
    <name type="scientific">Petrolisthes cinctipes</name>
    <name type="common">Flat porcelain crab</name>
    <dbReference type="NCBI Taxonomy" id="88211"/>
    <lineage>
        <taxon>Eukaryota</taxon>
        <taxon>Metazoa</taxon>
        <taxon>Ecdysozoa</taxon>
        <taxon>Arthropoda</taxon>
        <taxon>Crustacea</taxon>
        <taxon>Multicrustacea</taxon>
        <taxon>Malacostraca</taxon>
        <taxon>Eumalacostraca</taxon>
        <taxon>Eucarida</taxon>
        <taxon>Decapoda</taxon>
        <taxon>Pleocyemata</taxon>
        <taxon>Anomura</taxon>
        <taxon>Galatheoidea</taxon>
        <taxon>Porcellanidae</taxon>
        <taxon>Petrolisthes</taxon>
    </lineage>
</organism>
<sequence length="116" mass="12590">MYDMAENDVCWVGLAVLGAPLRPLEGREGRRGLLLWLIWEEAEGMVKPPHCLRRPPSPLISPPPPRLQPAVHGSVPRISDASHGVGVGLSYSPFVYTRSGPQRGGNVIVASPRTPH</sequence>
<dbReference type="Proteomes" id="UP001286313">
    <property type="component" value="Unassembled WGS sequence"/>
</dbReference>
<name>A0AAE1KLU8_PETCI</name>
<feature type="compositionally biased region" description="Pro residues" evidence="1">
    <location>
        <begin position="55"/>
        <end position="67"/>
    </location>
</feature>
<keyword evidence="3" id="KW-1185">Reference proteome</keyword>
<gene>
    <name evidence="2" type="ORF">Pcinc_018230</name>
</gene>
<feature type="region of interest" description="Disordered" evidence="1">
    <location>
        <begin position="53"/>
        <end position="75"/>
    </location>
</feature>
<proteinExistence type="predicted"/>
<accession>A0AAE1KLU8</accession>